<name>A0A0S4JN00_BODSA</name>
<sequence length="202" mass="21889">MGQPYIRYPRMVLSLLDAPFLVDHPNVESLYPADVVARARKYLCAMGGPTKTGAYTPPHGFAFVRKIVADYITKRDREIVQRCGWGSTTNGEGAEQAVAPLLAEHVLDDVLMTDGASVGVRQIMQLVCGRFGYKPPARSPADFDVPDFAKVAAGSVAQVEDGILVPVPAYPLYTALLTLLGVQGMLYYLEESTPPTRECGPS</sequence>
<proteinExistence type="inferred from homology"/>
<dbReference type="EMBL" id="CYKH01001939">
    <property type="protein sequence ID" value="CUG91533.1"/>
    <property type="molecule type" value="Genomic_DNA"/>
</dbReference>
<dbReference type="PANTHER" id="PTHR11751:SF29">
    <property type="entry name" value="ALANINE TRANSAMINASE"/>
    <property type="match status" value="1"/>
</dbReference>
<dbReference type="Gene3D" id="1.10.287.1970">
    <property type="match status" value="1"/>
</dbReference>
<evidence type="ECO:0000256" key="3">
    <source>
        <dbReference type="ARBA" id="ARBA00022576"/>
    </source>
</evidence>
<evidence type="ECO:0000313" key="7">
    <source>
        <dbReference type="EMBL" id="CUG91533.1"/>
    </source>
</evidence>
<evidence type="ECO:0000313" key="8">
    <source>
        <dbReference type="Proteomes" id="UP000051952"/>
    </source>
</evidence>
<dbReference type="VEuPathDB" id="TriTrypDB:BSAL_32555"/>
<comment type="subunit">
    <text evidence="2">Homodimer.</text>
</comment>
<evidence type="ECO:0000256" key="1">
    <source>
        <dbReference type="ARBA" id="ARBA00001933"/>
    </source>
</evidence>
<accession>A0A0S4JN00</accession>
<dbReference type="AlphaFoldDB" id="A0A0S4JN00"/>
<dbReference type="Proteomes" id="UP000051952">
    <property type="component" value="Unassembled WGS sequence"/>
</dbReference>
<dbReference type="GO" id="GO:0004021">
    <property type="term" value="F:L-alanine:2-oxoglutarate aminotransferase activity"/>
    <property type="evidence" value="ECO:0007669"/>
    <property type="project" value="TreeGrafter"/>
</dbReference>
<keyword evidence="4" id="KW-0808">Transferase</keyword>
<evidence type="ECO:0000256" key="6">
    <source>
        <dbReference type="ARBA" id="ARBA00025785"/>
    </source>
</evidence>
<dbReference type="InterPro" id="IPR045088">
    <property type="entry name" value="ALAT1/2-like"/>
</dbReference>
<dbReference type="SUPFAM" id="SSF53383">
    <property type="entry name" value="PLP-dependent transferases"/>
    <property type="match status" value="1"/>
</dbReference>
<dbReference type="OrthoDB" id="1732682at2759"/>
<gene>
    <name evidence="7" type="ORF">BSAL_32555</name>
</gene>
<dbReference type="InterPro" id="IPR015421">
    <property type="entry name" value="PyrdxlP-dep_Trfase_major"/>
</dbReference>
<dbReference type="FunFam" id="1.10.287.1970:FF:000001">
    <property type="entry name" value="Alanine aminotransferase 2"/>
    <property type="match status" value="1"/>
</dbReference>
<dbReference type="InterPro" id="IPR015424">
    <property type="entry name" value="PyrdxlP-dep_Trfase"/>
</dbReference>
<keyword evidence="8" id="KW-1185">Reference proteome</keyword>
<evidence type="ECO:0000256" key="5">
    <source>
        <dbReference type="ARBA" id="ARBA00022898"/>
    </source>
</evidence>
<organism evidence="7 8">
    <name type="scientific">Bodo saltans</name>
    <name type="common">Flagellated protozoan</name>
    <dbReference type="NCBI Taxonomy" id="75058"/>
    <lineage>
        <taxon>Eukaryota</taxon>
        <taxon>Discoba</taxon>
        <taxon>Euglenozoa</taxon>
        <taxon>Kinetoplastea</taxon>
        <taxon>Metakinetoplastina</taxon>
        <taxon>Eubodonida</taxon>
        <taxon>Bodonidae</taxon>
        <taxon>Bodo</taxon>
    </lineage>
</organism>
<dbReference type="Gene3D" id="3.40.640.10">
    <property type="entry name" value="Type I PLP-dependent aspartate aminotransferase-like (Major domain)"/>
    <property type="match status" value="1"/>
</dbReference>
<comment type="cofactor">
    <cofactor evidence="1">
        <name>pyridoxal 5'-phosphate</name>
        <dbReference type="ChEBI" id="CHEBI:597326"/>
    </cofactor>
</comment>
<keyword evidence="5" id="KW-0663">Pyridoxal phosphate</keyword>
<protein>
    <submittedName>
        <fullName evidence="7">Uncharacterized protein</fullName>
    </submittedName>
</protein>
<dbReference type="PANTHER" id="PTHR11751">
    <property type="entry name" value="ALANINE AMINOTRANSFERASE"/>
    <property type="match status" value="1"/>
</dbReference>
<comment type="similarity">
    <text evidence="6">Belongs to the class-I pyridoxal-phosphate-dependent aminotransferase family. Alanine aminotransferase subfamily.</text>
</comment>
<evidence type="ECO:0000256" key="2">
    <source>
        <dbReference type="ARBA" id="ARBA00011738"/>
    </source>
</evidence>
<evidence type="ECO:0000256" key="4">
    <source>
        <dbReference type="ARBA" id="ARBA00022679"/>
    </source>
</evidence>
<keyword evidence="3" id="KW-0032">Aminotransferase</keyword>
<reference evidence="8" key="1">
    <citation type="submission" date="2015-09" db="EMBL/GenBank/DDBJ databases">
        <authorList>
            <consortium name="Pathogen Informatics"/>
        </authorList>
    </citation>
    <scope>NUCLEOTIDE SEQUENCE [LARGE SCALE GENOMIC DNA]</scope>
    <source>
        <strain evidence="8">Lake Konstanz</strain>
    </source>
</reference>